<evidence type="ECO:0000313" key="2">
    <source>
        <dbReference type="Proteomes" id="UP001497497"/>
    </source>
</evidence>
<organism evidence="1 2">
    <name type="scientific">Lymnaea stagnalis</name>
    <name type="common">Great pond snail</name>
    <name type="synonym">Helix stagnalis</name>
    <dbReference type="NCBI Taxonomy" id="6523"/>
    <lineage>
        <taxon>Eukaryota</taxon>
        <taxon>Metazoa</taxon>
        <taxon>Spiralia</taxon>
        <taxon>Lophotrochozoa</taxon>
        <taxon>Mollusca</taxon>
        <taxon>Gastropoda</taxon>
        <taxon>Heterobranchia</taxon>
        <taxon>Euthyneura</taxon>
        <taxon>Panpulmonata</taxon>
        <taxon>Hygrophila</taxon>
        <taxon>Lymnaeoidea</taxon>
        <taxon>Lymnaeidae</taxon>
        <taxon>Lymnaea</taxon>
    </lineage>
</organism>
<comment type="caution">
    <text evidence="1">The sequence shown here is derived from an EMBL/GenBank/DDBJ whole genome shotgun (WGS) entry which is preliminary data.</text>
</comment>
<protein>
    <submittedName>
        <fullName evidence="1">Uncharacterized protein</fullName>
    </submittedName>
</protein>
<dbReference type="Proteomes" id="UP001497497">
    <property type="component" value="Unassembled WGS sequence"/>
</dbReference>
<dbReference type="EMBL" id="CAXITT010000030">
    <property type="protein sequence ID" value="CAL1528292.1"/>
    <property type="molecule type" value="Genomic_DNA"/>
</dbReference>
<keyword evidence="2" id="KW-1185">Reference proteome</keyword>
<dbReference type="AlphaFoldDB" id="A0AAV2H3P2"/>
<accession>A0AAV2H3P2</accession>
<sequence length="134" mass="14682">MELQSNLASSTGQEELICRHMATYIRCYESVVCQCGLYQKFEMYTAVAMAKYAFDIRQNCSRFAGVTIPKTNGFPCPDDKTVTPDKKLIAMNASKEQFAVTEDGLCPGVAKCIAQFDQGGSAALNSKDLVAICR</sequence>
<gene>
    <name evidence="1" type="ORF">GSLYS_00002462001</name>
</gene>
<evidence type="ECO:0000313" key="1">
    <source>
        <dbReference type="EMBL" id="CAL1528292.1"/>
    </source>
</evidence>
<reference evidence="1 2" key="1">
    <citation type="submission" date="2024-04" db="EMBL/GenBank/DDBJ databases">
        <authorList>
            <consortium name="Genoscope - CEA"/>
            <person name="William W."/>
        </authorList>
    </citation>
    <scope>NUCLEOTIDE SEQUENCE [LARGE SCALE GENOMIC DNA]</scope>
</reference>
<proteinExistence type="predicted"/>
<name>A0AAV2H3P2_LYMST</name>